<dbReference type="PIRSF" id="PIRSF038991">
    <property type="entry name" value="Protein_AbrB"/>
    <property type="match status" value="1"/>
</dbReference>
<accession>A0A7X2S8X1</accession>
<proteinExistence type="predicted"/>
<dbReference type="PANTHER" id="PTHR38457:SF1">
    <property type="entry name" value="REGULATOR ABRB-RELATED"/>
    <property type="match status" value="1"/>
</dbReference>
<dbReference type="AlphaFoldDB" id="A0A7X2S8X1"/>
<dbReference type="InterPro" id="IPR017516">
    <property type="entry name" value="AbrB_dup"/>
</dbReference>
<keyword evidence="1" id="KW-0472">Membrane</keyword>
<dbReference type="Proteomes" id="UP000434639">
    <property type="component" value="Unassembled WGS sequence"/>
</dbReference>
<evidence type="ECO:0000256" key="1">
    <source>
        <dbReference type="SAM" id="Phobius"/>
    </source>
</evidence>
<evidence type="ECO:0000313" key="3">
    <source>
        <dbReference type="Proteomes" id="UP000434639"/>
    </source>
</evidence>
<dbReference type="Pfam" id="PF05145">
    <property type="entry name" value="AbrB"/>
    <property type="match status" value="1"/>
</dbReference>
<protein>
    <submittedName>
        <fullName evidence="2">AbrB family transcriptional regulator</fullName>
    </submittedName>
</protein>
<feature type="transmembrane region" description="Helical" evidence="1">
    <location>
        <begin position="281"/>
        <end position="303"/>
    </location>
</feature>
<feature type="transmembrane region" description="Helical" evidence="1">
    <location>
        <begin position="225"/>
        <end position="244"/>
    </location>
</feature>
<organism evidence="2 3">
    <name type="scientific">Metabacillus mangrovi</name>
    <dbReference type="NCBI Taxonomy" id="1491830"/>
    <lineage>
        <taxon>Bacteria</taxon>
        <taxon>Bacillati</taxon>
        <taxon>Bacillota</taxon>
        <taxon>Bacilli</taxon>
        <taxon>Bacillales</taxon>
        <taxon>Bacillaceae</taxon>
        <taxon>Metabacillus</taxon>
    </lineage>
</organism>
<dbReference type="OrthoDB" id="5460360at2"/>
<keyword evidence="1" id="KW-1133">Transmembrane helix</keyword>
<dbReference type="InterPro" id="IPR007820">
    <property type="entry name" value="AbrB_fam"/>
</dbReference>
<keyword evidence="3" id="KW-1185">Reference proteome</keyword>
<dbReference type="PANTHER" id="PTHR38457">
    <property type="entry name" value="REGULATOR ABRB-RELATED"/>
    <property type="match status" value="1"/>
</dbReference>
<sequence length="367" mass="38787">MSGNPPHGKIDKDWSVGMSQASVAAKTFFVSVLGSVFYMLLQLPLPWILGPLTALLAAKSISAGPYYTPPVLRNLAFIITGIYFGTSFSRETLTAAVPFLLPYTLLTALLLTFSITSGLWLARRTGIDPVTGVFASIPGGLSEMVAASDSLKGNAGIVSVLQTIRILSVVFFIPFFVTYAIGSGESGPAGKTAAAVYPDSHPAAFTLYLLPIAAAYFLRKTLPAAYVVGSLFTSALVNISGMPIPHLPYWLAVGAQLIIGTSIGSKMSIQDLKKAGSAGPPFFIYTLLLITISLGMGVLFSYVTGIPLETGLLSMAPGGLVEMVLTAESIGGDPATVSSLQLIRFLFIVIAVPSFLKWMFKVTSRQD</sequence>
<dbReference type="EMBL" id="WMIB01000040">
    <property type="protein sequence ID" value="MTH55764.1"/>
    <property type="molecule type" value="Genomic_DNA"/>
</dbReference>
<feature type="transmembrane region" description="Helical" evidence="1">
    <location>
        <begin position="342"/>
        <end position="360"/>
    </location>
</feature>
<name>A0A7X2S8X1_9BACI</name>
<comment type="caution">
    <text evidence="2">The sequence shown here is derived from an EMBL/GenBank/DDBJ whole genome shotgun (WGS) entry which is preliminary data.</text>
</comment>
<feature type="transmembrane region" description="Helical" evidence="1">
    <location>
        <begin position="202"/>
        <end position="218"/>
    </location>
</feature>
<evidence type="ECO:0000313" key="2">
    <source>
        <dbReference type="EMBL" id="MTH55764.1"/>
    </source>
</evidence>
<feature type="transmembrane region" description="Helical" evidence="1">
    <location>
        <begin position="100"/>
        <end position="122"/>
    </location>
</feature>
<dbReference type="GO" id="GO:0016020">
    <property type="term" value="C:membrane"/>
    <property type="evidence" value="ECO:0007669"/>
    <property type="project" value="InterPro"/>
</dbReference>
<feature type="transmembrane region" description="Helical" evidence="1">
    <location>
        <begin position="164"/>
        <end position="182"/>
    </location>
</feature>
<gene>
    <name evidence="2" type="ORF">GKZ89_20440</name>
</gene>
<reference evidence="2 3" key="1">
    <citation type="journal article" date="2017" name="Int. J. Syst. Evol. Microbiol.">
        <title>Bacillus mangrovi sp. nov., isolated from a sediment sample from a mangrove forest.</title>
        <authorList>
            <person name="Gupta V."/>
            <person name="Singh P.K."/>
            <person name="Korpole S."/>
            <person name="Tanuku N.R.S."/>
            <person name="Pinnaka A.K."/>
        </authorList>
    </citation>
    <scope>NUCLEOTIDE SEQUENCE [LARGE SCALE GENOMIC DNA]</scope>
    <source>
        <strain evidence="2 3">KCTC 33872</strain>
    </source>
</reference>
<feature type="transmembrane region" description="Helical" evidence="1">
    <location>
        <begin position="36"/>
        <end position="58"/>
    </location>
</feature>
<dbReference type="GO" id="GO:0010468">
    <property type="term" value="P:regulation of gene expression"/>
    <property type="evidence" value="ECO:0007669"/>
    <property type="project" value="InterPro"/>
</dbReference>
<keyword evidence="1" id="KW-0812">Transmembrane</keyword>
<feature type="transmembrane region" description="Helical" evidence="1">
    <location>
        <begin position="250"/>
        <end position="269"/>
    </location>
</feature>
<dbReference type="NCBIfam" id="TIGR03082">
    <property type="entry name" value="Gneg_AbrB_dup"/>
    <property type="match status" value="2"/>
</dbReference>
<feature type="transmembrane region" description="Helical" evidence="1">
    <location>
        <begin position="70"/>
        <end position="88"/>
    </location>
</feature>